<dbReference type="Proteomes" id="UP001651158">
    <property type="component" value="Unassembled WGS sequence"/>
</dbReference>
<comment type="caution">
    <text evidence="2">The sequence shown here is derived from an EMBL/GenBank/DDBJ whole genome shotgun (WGS) entry which is preliminary data.</text>
</comment>
<feature type="region of interest" description="Disordered" evidence="1">
    <location>
        <begin position="754"/>
        <end position="792"/>
    </location>
</feature>
<feature type="compositionally biased region" description="Polar residues" evidence="1">
    <location>
        <begin position="612"/>
        <end position="642"/>
    </location>
</feature>
<feature type="region of interest" description="Disordered" evidence="1">
    <location>
        <begin position="612"/>
        <end position="652"/>
    </location>
</feature>
<protein>
    <submittedName>
        <fullName evidence="2">Protein HID1</fullName>
    </submittedName>
</protein>
<dbReference type="PANTHER" id="PTHR21575">
    <property type="entry name" value="PROTEIN HID1"/>
    <property type="match status" value="1"/>
</dbReference>
<keyword evidence="3" id="KW-1185">Reference proteome</keyword>
<evidence type="ECO:0000313" key="2">
    <source>
        <dbReference type="EMBL" id="KAL5102881.1"/>
    </source>
</evidence>
<dbReference type="EMBL" id="JAKROA010000023">
    <property type="protein sequence ID" value="KAL5102881.1"/>
    <property type="molecule type" value="Genomic_DNA"/>
</dbReference>
<feature type="compositionally biased region" description="Basic and acidic residues" evidence="1">
    <location>
        <begin position="754"/>
        <end position="767"/>
    </location>
</feature>
<sequence length="907" mass="101782">MGSGQSSLSYRLAFVELANKTQPIDAHNDEFWDQFWCCGPTRISEMEESPGNLATLCYKAVERLAQIAEASFPTTQDQQTAINCVRLLTRIIPYIFEVPEWRPFFWSVLPAQSDSNTDVAISVPLAQTLVSSLCDLLFCPDFTVHSLSKSGPENAEDMHTIDSCEYIWEAGVGFAQSSPQNAQHDANRTEIIRLLLVCFSETMYLTQDEARSEANMWIAFFSGPENRHVLPLFTSLLNVVCAYNPASSSLPYNHLMFTDTREPLVEAALQMLCVTLEADIRNLNGGKAASDSTSDGNGSNLFLNYMSRIHRDEDFSFILGGITRLLNNPLTQTYLPGSAKKVQMHQELLILFWRICDINKKFMYYVLKSSRVLDVLVPILYHLNKARNDKSQLGLMHIGVFIILLLSGERNFGVRLNKPYTNRTSFDITVFTGNHADLLIIVFHKIITTGHQCLQPLFDCLLTIIDNVSPYVKRLSMISASKLMHLTEAFSQPWFLFSSPNNYQLVLFLLEVFNNMVQYQFDGNSCLVYSIIRKRHVFYQLANLPTTDEEIREVLAKHSGLRRHFEAPPDTDEEDEVEFQKEEGGEGEDSEDVFENRAKEEGSDFLSTIIDRSSQSASPKNSNMEDVQNQEGNGRNVESVTKNGGAVEARGDSMKIAKQMSTLGGLQTSLVGTPSLASMTDSWPAVGGVTTALSGDNHLHSHEGEELSSFSRTAAAVSDSAIESHPTEATGNRQLEATFATDVGAETIDLKTNERETQEGGKMEKAARGTTKARAGKEGARRSNGNSHRRLTSTVPWRPTARWVASWYEKLPLQTIIRLLQVLVPQVEKICIEKSLKDEPEILNFLQNGTLVGLLPVPHPILIRKYQSNVGTTVWFRTYIWGVVYLRNSDPPIWFDTNVRLFEVQQT</sequence>
<evidence type="ECO:0000256" key="1">
    <source>
        <dbReference type="SAM" id="MobiDB-lite"/>
    </source>
</evidence>
<dbReference type="InterPro" id="IPR026705">
    <property type="entry name" value="Hid-1/Ecm30"/>
</dbReference>
<reference evidence="2 3" key="1">
    <citation type="journal article" date="2022" name="Front. Cell. Infect. Microbiol.">
        <title>The Genomes of Two Strains of Taenia crassiceps the Animal Model for the Study of Human Cysticercosis.</title>
        <authorList>
            <person name="Bobes R.J."/>
            <person name="Estrada K."/>
            <person name="Rios-Valencia D.G."/>
            <person name="Calderon-Gallegos A."/>
            <person name="de la Torre P."/>
            <person name="Carrero J.C."/>
            <person name="Sanchez-Flores A."/>
            <person name="Laclette J.P."/>
        </authorList>
    </citation>
    <scope>NUCLEOTIDE SEQUENCE [LARGE SCALE GENOMIC DNA]</scope>
    <source>
        <strain evidence="2">WFUcys</strain>
    </source>
</reference>
<feature type="region of interest" description="Disordered" evidence="1">
    <location>
        <begin position="562"/>
        <end position="593"/>
    </location>
</feature>
<accession>A0ABR4PZY7</accession>
<evidence type="ECO:0000313" key="3">
    <source>
        <dbReference type="Proteomes" id="UP001651158"/>
    </source>
</evidence>
<proteinExistence type="predicted"/>
<organism evidence="2 3">
    <name type="scientific">Taenia crassiceps</name>
    <dbReference type="NCBI Taxonomy" id="6207"/>
    <lineage>
        <taxon>Eukaryota</taxon>
        <taxon>Metazoa</taxon>
        <taxon>Spiralia</taxon>
        <taxon>Lophotrochozoa</taxon>
        <taxon>Platyhelminthes</taxon>
        <taxon>Cestoda</taxon>
        <taxon>Eucestoda</taxon>
        <taxon>Cyclophyllidea</taxon>
        <taxon>Taeniidae</taxon>
        <taxon>Taenia</taxon>
    </lineage>
</organism>
<gene>
    <name evidence="2" type="ORF">TcWFU_009195</name>
</gene>
<dbReference type="PANTHER" id="PTHR21575:SF12">
    <property type="entry name" value="PROTEIN HID1"/>
    <property type="match status" value="1"/>
</dbReference>
<name>A0ABR4PZY7_9CEST</name>
<dbReference type="Pfam" id="PF12722">
    <property type="entry name" value="Hid1"/>
    <property type="match status" value="1"/>
</dbReference>